<dbReference type="Pfam" id="PF08963">
    <property type="entry name" value="DUF1878"/>
    <property type="match status" value="1"/>
</dbReference>
<sequence>MISMEKGRAERVKAMINELLKRIERLEYHQKLLIQLVDHAEITFTKLIIQKNLGPLEVEEFHRLCEYLNNKMQEQKAEGFLYFHPLLKEFTEKLNKKLEVRETIIGCLNENLHVDLMEELSKYLDD</sequence>
<proteinExistence type="predicted"/>
<evidence type="ECO:0000313" key="1">
    <source>
        <dbReference type="EMBL" id="NCU16540.1"/>
    </source>
</evidence>
<dbReference type="EMBL" id="JAACYS010000005">
    <property type="protein sequence ID" value="NCU16540.1"/>
    <property type="molecule type" value="Genomic_DNA"/>
</dbReference>
<keyword evidence="2" id="KW-1185">Reference proteome</keyword>
<dbReference type="SUPFAM" id="SSF109915">
    <property type="entry name" value="Hypothetical protein YhaI"/>
    <property type="match status" value="1"/>
</dbReference>
<dbReference type="Gene3D" id="1.10.3750.10">
    <property type="entry name" value="YhaI-like"/>
    <property type="match status" value="1"/>
</dbReference>
<comment type="caution">
    <text evidence="1">The sequence shown here is derived from an EMBL/GenBank/DDBJ whole genome shotgun (WGS) entry which is preliminary data.</text>
</comment>
<reference evidence="1 2" key="1">
    <citation type="submission" date="2020-01" db="EMBL/GenBank/DDBJ databases">
        <title>A novel Bacillus sp. from Pasinler.</title>
        <authorList>
            <person name="Adiguzel A."/>
            <person name="Ay H."/>
            <person name="Baltaci M.O."/>
        </authorList>
    </citation>
    <scope>NUCLEOTIDE SEQUENCE [LARGE SCALE GENOMIC DNA]</scope>
    <source>
        <strain evidence="1 2">P1</strain>
    </source>
</reference>
<organism evidence="1 2">
    <name type="scientific">Pallidibacillus pasinlerensis</name>
    <dbReference type="NCBI Taxonomy" id="2703818"/>
    <lineage>
        <taxon>Bacteria</taxon>
        <taxon>Bacillati</taxon>
        <taxon>Bacillota</taxon>
        <taxon>Bacilli</taxon>
        <taxon>Bacillales</taxon>
        <taxon>Bacillaceae</taxon>
        <taxon>Pallidibacillus</taxon>
    </lineage>
</organism>
<name>A0ABX0A530_9BACI</name>
<accession>A0ABX0A530</accession>
<protein>
    <submittedName>
        <fullName evidence="1">DUF1878 family protein</fullName>
    </submittedName>
</protein>
<dbReference type="Proteomes" id="UP000743899">
    <property type="component" value="Unassembled WGS sequence"/>
</dbReference>
<gene>
    <name evidence="1" type="ORF">GW534_01960</name>
</gene>
<dbReference type="InterPro" id="IPR035945">
    <property type="entry name" value="YhaI-like_sf"/>
</dbReference>
<dbReference type="InterPro" id="IPR015058">
    <property type="entry name" value="DUF1878"/>
</dbReference>
<evidence type="ECO:0000313" key="2">
    <source>
        <dbReference type="Proteomes" id="UP000743899"/>
    </source>
</evidence>